<name>A0ABY9GLJ9_9PSED</name>
<reference evidence="2 3" key="1">
    <citation type="submission" date="2023-02" db="EMBL/GenBank/DDBJ databases">
        <title>Evolution of Hrp T3SS in non-pathogenic Pseudomonas fluorescens.</title>
        <authorList>
            <person name="Liao K."/>
            <person name="Wei H."/>
            <person name="Gu Y."/>
        </authorList>
    </citation>
    <scope>NUCLEOTIDE SEQUENCE [LARGE SCALE GENOMIC DNA]</scope>
    <source>
        <strain evidence="2 3">FP607</strain>
    </source>
</reference>
<feature type="compositionally biased region" description="Polar residues" evidence="1">
    <location>
        <begin position="1"/>
        <end position="14"/>
    </location>
</feature>
<evidence type="ECO:0000256" key="1">
    <source>
        <dbReference type="SAM" id="MobiDB-lite"/>
    </source>
</evidence>
<protein>
    <submittedName>
        <fullName evidence="2">Type III secretion system HrpP C-terminal domain-containing protein</fullName>
    </submittedName>
</protein>
<keyword evidence="3" id="KW-1185">Reference proteome</keyword>
<dbReference type="InterPro" id="IPR038610">
    <property type="entry name" value="FliK-like_C_sf"/>
</dbReference>
<gene>
    <name evidence="2" type="ORF">PSH88_19685</name>
</gene>
<sequence length="178" mass="19314">MSTPIKPTAHSPSRISPIERPTVQDVHRPGQAATRRGESDKIRPTAAGQSADQVLPADGLLFAQLLMPPGGALSDNASEGGFGVPLQSEVMMAQLVDELVCQLPLQAEHPFNFTLSMPHLGKVQVKANKNATHWAIELSFDRPDTLTRLQSRQGTCEQALTQALRHPVQLSMHEASEQ</sequence>
<dbReference type="RefSeq" id="WP_305422177.1">
    <property type="nucleotide sequence ID" value="NZ_CP117430.1"/>
</dbReference>
<dbReference type="Proteomes" id="UP001230768">
    <property type="component" value="Chromosome"/>
</dbReference>
<organism evidence="2 3">
    <name type="scientific">Pseudomonas wuhanensis</name>
    <dbReference type="NCBI Taxonomy" id="2954098"/>
    <lineage>
        <taxon>Bacteria</taxon>
        <taxon>Pseudomonadati</taxon>
        <taxon>Pseudomonadota</taxon>
        <taxon>Gammaproteobacteria</taxon>
        <taxon>Pseudomonadales</taxon>
        <taxon>Pseudomonadaceae</taxon>
        <taxon>Pseudomonas</taxon>
    </lineage>
</organism>
<evidence type="ECO:0000313" key="3">
    <source>
        <dbReference type="Proteomes" id="UP001230768"/>
    </source>
</evidence>
<dbReference type="InterPro" id="IPR049757">
    <property type="entry name" value="T3SS_HrpP-like_C"/>
</dbReference>
<proteinExistence type="predicted"/>
<dbReference type="EMBL" id="CP117430">
    <property type="protein sequence ID" value="WLI16523.1"/>
    <property type="molecule type" value="Genomic_DNA"/>
</dbReference>
<evidence type="ECO:0000313" key="2">
    <source>
        <dbReference type="EMBL" id="WLI16523.1"/>
    </source>
</evidence>
<dbReference type="CDD" id="cd17468">
    <property type="entry name" value="T3SS_HrpP_C"/>
    <property type="match status" value="1"/>
</dbReference>
<accession>A0ABY9GLJ9</accession>
<feature type="region of interest" description="Disordered" evidence="1">
    <location>
        <begin position="1"/>
        <end position="50"/>
    </location>
</feature>
<dbReference type="Gene3D" id="3.30.750.140">
    <property type="match status" value="1"/>
</dbReference>